<comment type="similarity">
    <text evidence="1">Belongs to the SorC transcriptional regulatory family.</text>
</comment>
<evidence type="ECO:0000313" key="7">
    <source>
        <dbReference type="Proteomes" id="UP000292781"/>
    </source>
</evidence>
<dbReference type="PANTHER" id="PTHR34294:SF1">
    <property type="entry name" value="TRANSCRIPTIONAL REGULATOR LSRR"/>
    <property type="match status" value="1"/>
</dbReference>
<proteinExistence type="inferred from homology"/>
<evidence type="ECO:0000256" key="1">
    <source>
        <dbReference type="ARBA" id="ARBA00010466"/>
    </source>
</evidence>
<dbReference type="EMBL" id="SJFN01000014">
    <property type="protein sequence ID" value="TBW37680.1"/>
    <property type="molecule type" value="Genomic_DNA"/>
</dbReference>
<evidence type="ECO:0000256" key="4">
    <source>
        <dbReference type="ARBA" id="ARBA00023163"/>
    </source>
</evidence>
<dbReference type="GO" id="GO:0030246">
    <property type="term" value="F:carbohydrate binding"/>
    <property type="evidence" value="ECO:0007669"/>
    <property type="project" value="InterPro"/>
</dbReference>
<dbReference type="AlphaFoldDB" id="A0A4Q9VQ87"/>
<gene>
    <name evidence="6" type="ORF">EYW49_10990</name>
</gene>
<dbReference type="Pfam" id="PF04198">
    <property type="entry name" value="Sugar-bind"/>
    <property type="match status" value="1"/>
</dbReference>
<dbReference type="Gene3D" id="3.40.50.1360">
    <property type="match status" value="1"/>
</dbReference>
<name>A0A4Q9VQ87_9HYPH</name>
<dbReference type="InterPro" id="IPR036388">
    <property type="entry name" value="WH-like_DNA-bd_sf"/>
</dbReference>
<dbReference type="SUPFAM" id="SSF100950">
    <property type="entry name" value="NagB/RpiA/CoA transferase-like"/>
    <property type="match status" value="1"/>
</dbReference>
<keyword evidence="3" id="KW-0238">DNA-binding</keyword>
<dbReference type="InterPro" id="IPR037171">
    <property type="entry name" value="NagB/RpiA_transferase-like"/>
</dbReference>
<evidence type="ECO:0000313" key="6">
    <source>
        <dbReference type="EMBL" id="TBW37680.1"/>
    </source>
</evidence>
<sequence length="324" mass="34760">MVRAAWLYYVGGLNQEETAARLGLHRSRVNRLLSEARDKGLVSITIQSDLVRLLEVEHRLEAQFGLDFCVTTPPIGFERIGRRRETTALQAAVARRAVGAAAAHFLKGKLEKGPATIGVGWGRTLEQMAMQLTGVRNPEARFVSLMGSLDRNLASNSFEVIQLLAGRVGGQGHFLALPFVADTESDRDVFMSQRTVAGTLAVARAADLHMIGVGELAADAFLTERGMLSKEDLASLHAAGAVADTLGHFFDADGGEIDHPLSRRTLAIGLADLRETPVVLIAGGICKVRAITALLRSGVVDGLVIDGDTALELDEFSRASNGRR</sequence>
<organism evidence="6 7">
    <name type="scientific">Siculibacillus lacustris</name>
    <dbReference type="NCBI Taxonomy" id="1549641"/>
    <lineage>
        <taxon>Bacteria</taxon>
        <taxon>Pseudomonadati</taxon>
        <taxon>Pseudomonadota</taxon>
        <taxon>Alphaproteobacteria</taxon>
        <taxon>Hyphomicrobiales</taxon>
        <taxon>Ancalomicrobiaceae</taxon>
        <taxon>Siculibacillus</taxon>
    </lineage>
</organism>
<feature type="domain" description="Sugar-binding" evidence="5">
    <location>
        <begin position="51"/>
        <end position="313"/>
    </location>
</feature>
<reference evidence="6 7" key="1">
    <citation type="submission" date="2019-02" db="EMBL/GenBank/DDBJ databases">
        <title>Siculibacillus lacustris gen. nov., sp. nov., a new rosette-forming bacterium isolated from a freshwater crater lake (Lake St. Ana, Romania).</title>
        <authorList>
            <person name="Felfoldi T."/>
            <person name="Marton Z."/>
            <person name="Szabo A."/>
            <person name="Mentes A."/>
            <person name="Boka K."/>
            <person name="Marialigeti K."/>
            <person name="Mathe I."/>
            <person name="Koncz M."/>
            <person name="Schumann P."/>
            <person name="Toth E."/>
        </authorList>
    </citation>
    <scope>NUCLEOTIDE SEQUENCE [LARGE SCALE GENOMIC DNA]</scope>
    <source>
        <strain evidence="6 7">SA-279</strain>
    </source>
</reference>
<dbReference type="OrthoDB" id="186585at2"/>
<dbReference type="Gene3D" id="1.10.10.10">
    <property type="entry name" value="Winged helix-like DNA-binding domain superfamily/Winged helix DNA-binding domain"/>
    <property type="match status" value="1"/>
</dbReference>
<protein>
    <submittedName>
        <fullName evidence="6">Sugar-binding transcriptional regulator</fullName>
    </submittedName>
</protein>
<keyword evidence="7" id="KW-1185">Reference proteome</keyword>
<dbReference type="GO" id="GO:0003677">
    <property type="term" value="F:DNA binding"/>
    <property type="evidence" value="ECO:0007669"/>
    <property type="project" value="UniProtKB-KW"/>
</dbReference>
<dbReference type="PANTHER" id="PTHR34294">
    <property type="entry name" value="TRANSCRIPTIONAL REGULATOR-RELATED"/>
    <property type="match status" value="1"/>
</dbReference>
<dbReference type="Proteomes" id="UP000292781">
    <property type="component" value="Unassembled WGS sequence"/>
</dbReference>
<keyword evidence="4" id="KW-0804">Transcription</keyword>
<accession>A0A4Q9VQ87</accession>
<keyword evidence="2" id="KW-0805">Transcription regulation</keyword>
<comment type="caution">
    <text evidence="6">The sequence shown here is derived from an EMBL/GenBank/DDBJ whole genome shotgun (WGS) entry which is preliminary data.</text>
</comment>
<dbReference type="InterPro" id="IPR051054">
    <property type="entry name" value="SorC_transcr_regulators"/>
</dbReference>
<evidence type="ECO:0000259" key="5">
    <source>
        <dbReference type="Pfam" id="PF04198"/>
    </source>
</evidence>
<evidence type="ECO:0000256" key="2">
    <source>
        <dbReference type="ARBA" id="ARBA00023015"/>
    </source>
</evidence>
<evidence type="ECO:0000256" key="3">
    <source>
        <dbReference type="ARBA" id="ARBA00023125"/>
    </source>
</evidence>
<dbReference type="InterPro" id="IPR007324">
    <property type="entry name" value="Sugar-bd_dom_put"/>
</dbReference>